<dbReference type="InterPro" id="IPR019831">
    <property type="entry name" value="Mn/Fe_SOD_N"/>
</dbReference>
<evidence type="ECO:0000259" key="6">
    <source>
        <dbReference type="Pfam" id="PF00081"/>
    </source>
</evidence>
<dbReference type="FunFam" id="3.55.40.20:FF:000004">
    <property type="entry name" value="Superoxide dismutase [Fe]"/>
    <property type="match status" value="1"/>
</dbReference>
<dbReference type="SUPFAM" id="SSF54719">
    <property type="entry name" value="Fe,Mn superoxide dismutase (SOD), C-terminal domain"/>
    <property type="match status" value="1"/>
</dbReference>
<dbReference type="Gene3D" id="3.55.40.20">
    <property type="entry name" value="Iron/manganese superoxide dismutase, C-terminal domain"/>
    <property type="match status" value="1"/>
</dbReference>
<dbReference type="InterPro" id="IPR036314">
    <property type="entry name" value="SOD_C_sf"/>
</dbReference>
<keyword evidence="9" id="KW-1185">Reference proteome</keyword>
<feature type="binding site" evidence="4">
    <location>
        <position position="78"/>
    </location>
    <ligand>
        <name>Mn(2+)</name>
        <dbReference type="ChEBI" id="CHEBI:29035"/>
    </ligand>
</feature>
<dbReference type="Pfam" id="PF02777">
    <property type="entry name" value="Sod_Fe_C"/>
    <property type="match status" value="1"/>
</dbReference>
<dbReference type="PROSITE" id="PS00088">
    <property type="entry name" value="SOD_MN"/>
    <property type="match status" value="1"/>
</dbReference>
<evidence type="ECO:0000313" key="8">
    <source>
        <dbReference type="EMBL" id="KXS19319.1"/>
    </source>
</evidence>
<evidence type="ECO:0000256" key="5">
    <source>
        <dbReference type="RuleBase" id="RU000414"/>
    </source>
</evidence>
<dbReference type="InterPro" id="IPR019832">
    <property type="entry name" value="Mn/Fe_SOD_C"/>
</dbReference>
<feature type="binding site" evidence="4">
    <location>
        <position position="172"/>
    </location>
    <ligand>
        <name>Mn(2+)</name>
        <dbReference type="ChEBI" id="CHEBI:29035"/>
    </ligand>
</feature>
<dbReference type="PANTHER" id="PTHR42769">
    <property type="entry name" value="SUPEROXIDE DISMUTASE"/>
    <property type="match status" value="1"/>
</dbReference>
<dbReference type="Gene3D" id="1.10.287.990">
    <property type="entry name" value="Fe,Mn superoxide dismutase (SOD) domain"/>
    <property type="match status" value="1"/>
</dbReference>
<organism evidence="8 9">
    <name type="scientific">Gonapodya prolifera (strain JEL478)</name>
    <name type="common">Monoblepharis prolifera</name>
    <dbReference type="NCBI Taxonomy" id="1344416"/>
    <lineage>
        <taxon>Eukaryota</taxon>
        <taxon>Fungi</taxon>
        <taxon>Fungi incertae sedis</taxon>
        <taxon>Chytridiomycota</taxon>
        <taxon>Chytridiomycota incertae sedis</taxon>
        <taxon>Monoblepharidomycetes</taxon>
        <taxon>Monoblepharidales</taxon>
        <taxon>Gonapodyaceae</taxon>
        <taxon>Gonapodya</taxon>
    </lineage>
</organism>
<dbReference type="OrthoDB" id="239262at2759"/>
<dbReference type="InterPro" id="IPR001189">
    <property type="entry name" value="Mn/Fe_SOD"/>
</dbReference>
<accession>A0A139ARJ4</accession>
<dbReference type="EC" id="1.15.1.1" evidence="5"/>
<dbReference type="PANTHER" id="PTHR42769:SF3">
    <property type="entry name" value="SUPEROXIDE DISMUTASE [FE] 2, CHLOROPLASTIC"/>
    <property type="match status" value="1"/>
</dbReference>
<evidence type="ECO:0000256" key="3">
    <source>
        <dbReference type="ARBA" id="ARBA00023002"/>
    </source>
</evidence>
<dbReference type="OMA" id="DHHGNVG"/>
<feature type="domain" description="Manganese/iron superoxide dismutase C-terminal" evidence="7">
    <location>
        <begin position="98"/>
        <end position="200"/>
    </location>
</feature>
<evidence type="ECO:0000259" key="7">
    <source>
        <dbReference type="Pfam" id="PF02777"/>
    </source>
</evidence>
<keyword evidence="2 4" id="KW-0479">Metal-binding</keyword>
<sequence>MPAHTLAALPYAPDALAPVISEETVKFHYGKHHAGYVARLSELVANSNLASKSVVELVQSHSSVPQGVFNAAAQIFNHDFYWSSLSPVTDAAATPRKPTGELLVAIEESFGSFEAFQKEFNAAATGHFGSGWIWLVQDRKDHKLKVVQTHDAASPIQESHLIPLITLDVWEHAYYIDYRNVRVSYIDGWWKLANWEFARQNLKKSTSL</sequence>
<dbReference type="GO" id="GO:0046872">
    <property type="term" value="F:metal ion binding"/>
    <property type="evidence" value="ECO:0007669"/>
    <property type="project" value="UniProtKB-KW"/>
</dbReference>
<evidence type="ECO:0000256" key="4">
    <source>
        <dbReference type="PIRSR" id="PIRSR000349-1"/>
    </source>
</evidence>
<comment type="function">
    <text evidence="5">Destroys radicals which are normally produced within the cells and which are toxic to biological systems.</text>
</comment>
<dbReference type="GO" id="GO:0004784">
    <property type="term" value="F:superoxide dismutase activity"/>
    <property type="evidence" value="ECO:0007669"/>
    <property type="project" value="UniProtKB-EC"/>
</dbReference>
<feature type="binding site" evidence="4">
    <location>
        <position position="28"/>
    </location>
    <ligand>
        <name>Mn(2+)</name>
        <dbReference type="ChEBI" id="CHEBI:29035"/>
    </ligand>
</feature>
<evidence type="ECO:0000256" key="2">
    <source>
        <dbReference type="ARBA" id="ARBA00022723"/>
    </source>
</evidence>
<evidence type="ECO:0000313" key="9">
    <source>
        <dbReference type="Proteomes" id="UP000070544"/>
    </source>
</evidence>
<dbReference type="InterPro" id="IPR036324">
    <property type="entry name" value="Mn/Fe_SOD_N_sf"/>
</dbReference>
<reference evidence="8 9" key="1">
    <citation type="journal article" date="2015" name="Genome Biol. Evol.">
        <title>Phylogenomic analyses indicate that early fungi evolved digesting cell walls of algal ancestors of land plants.</title>
        <authorList>
            <person name="Chang Y."/>
            <person name="Wang S."/>
            <person name="Sekimoto S."/>
            <person name="Aerts A.L."/>
            <person name="Choi C."/>
            <person name="Clum A."/>
            <person name="LaButti K.M."/>
            <person name="Lindquist E.A."/>
            <person name="Yee Ngan C."/>
            <person name="Ohm R.A."/>
            <person name="Salamov A.A."/>
            <person name="Grigoriev I.V."/>
            <person name="Spatafora J.W."/>
            <person name="Berbee M.L."/>
        </authorList>
    </citation>
    <scope>NUCLEOTIDE SEQUENCE [LARGE SCALE GENOMIC DNA]</scope>
    <source>
        <strain evidence="8 9">JEL478</strain>
    </source>
</reference>
<dbReference type="AlphaFoldDB" id="A0A139ARJ4"/>
<dbReference type="STRING" id="1344416.A0A139ARJ4"/>
<name>A0A139ARJ4_GONPJ</name>
<feature type="binding site" evidence="4">
    <location>
        <position position="168"/>
    </location>
    <ligand>
        <name>Mn(2+)</name>
        <dbReference type="ChEBI" id="CHEBI:29035"/>
    </ligand>
</feature>
<dbReference type="PRINTS" id="PR01703">
    <property type="entry name" value="MNSODISMTASE"/>
</dbReference>
<protein>
    <recommendedName>
        <fullName evidence="5">Superoxide dismutase</fullName>
        <ecNumber evidence="5">1.15.1.1</ecNumber>
    </recommendedName>
</protein>
<keyword evidence="3 5" id="KW-0560">Oxidoreductase</keyword>
<comment type="catalytic activity">
    <reaction evidence="5">
        <text>2 superoxide + 2 H(+) = H2O2 + O2</text>
        <dbReference type="Rhea" id="RHEA:20696"/>
        <dbReference type="ChEBI" id="CHEBI:15378"/>
        <dbReference type="ChEBI" id="CHEBI:15379"/>
        <dbReference type="ChEBI" id="CHEBI:16240"/>
        <dbReference type="ChEBI" id="CHEBI:18421"/>
        <dbReference type="EC" id="1.15.1.1"/>
    </reaction>
</comment>
<dbReference type="Pfam" id="PF00081">
    <property type="entry name" value="Sod_Fe_N"/>
    <property type="match status" value="1"/>
</dbReference>
<comment type="similarity">
    <text evidence="1 5">Belongs to the iron/manganese superoxide dismutase family.</text>
</comment>
<dbReference type="EMBL" id="KQ965739">
    <property type="protein sequence ID" value="KXS19319.1"/>
    <property type="molecule type" value="Genomic_DNA"/>
</dbReference>
<proteinExistence type="inferred from homology"/>
<gene>
    <name evidence="8" type="ORF">M427DRAFT_132308</name>
</gene>
<dbReference type="PIRSF" id="PIRSF000349">
    <property type="entry name" value="SODismutase"/>
    <property type="match status" value="1"/>
</dbReference>
<dbReference type="SUPFAM" id="SSF46609">
    <property type="entry name" value="Fe,Mn superoxide dismutase (SOD), N-terminal domain"/>
    <property type="match status" value="1"/>
</dbReference>
<dbReference type="InterPro" id="IPR019833">
    <property type="entry name" value="Mn/Fe_SOD_BS"/>
</dbReference>
<dbReference type="Proteomes" id="UP000070544">
    <property type="component" value="Unassembled WGS sequence"/>
</dbReference>
<feature type="domain" description="Manganese/iron superoxide dismutase N-terminal" evidence="6">
    <location>
        <begin position="4"/>
        <end position="86"/>
    </location>
</feature>
<evidence type="ECO:0000256" key="1">
    <source>
        <dbReference type="ARBA" id="ARBA00008714"/>
    </source>
</evidence>